<comment type="similarity">
    <text evidence="2">Belongs to the plant cysteine rich small secretory peptide family. Epidermal patterning factor subfamily.</text>
</comment>
<dbReference type="PANTHER" id="PTHR33109">
    <property type="entry name" value="EPIDERMAL PATTERNING FACTOR-LIKE PROTEIN 4"/>
    <property type="match status" value="1"/>
</dbReference>
<evidence type="ECO:0000256" key="4">
    <source>
        <dbReference type="ARBA" id="ARBA00022729"/>
    </source>
</evidence>
<keyword evidence="4" id="KW-0732">Signal</keyword>
<evidence type="ECO:0000256" key="1">
    <source>
        <dbReference type="ARBA" id="ARBA00004613"/>
    </source>
</evidence>
<keyword evidence="5" id="KW-1015">Disulfide bond</keyword>
<evidence type="ECO:0000256" key="2">
    <source>
        <dbReference type="ARBA" id="ARBA00008127"/>
    </source>
</evidence>
<protein>
    <recommendedName>
        <fullName evidence="9">Epidermal patterning factor-like protein</fullName>
    </recommendedName>
</protein>
<dbReference type="GO" id="GO:0010052">
    <property type="term" value="P:guard cell differentiation"/>
    <property type="evidence" value="ECO:0007669"/>
    <property type="project" value="TreeGrafter"/>
</dbReference>
<feature type="region of interest" description="Disordered" evidence="6">
    <location>
        <begin position="1"/>
        <end position="32"/>
    </location>
</feature>
<evidence type="ECO:0008006" key="9">
    <source>
        <dbReference type="Google" id="ProtNLM"/>
    </source>
</evidence>
<name>A0A9D4UFE8_ADICA</name>
<comment type="caution">
    <text evidence="7">The sequence shown here is derived from an EMBL/GenBank/DDBJ whole genome shotgun (WGS) entry which is preliminary data.</text>
</comment>
<dbReference type="Pfam" id="PF17181">
    <property type="entry name" value="EPF"/>
    <property type="match status" value="1"/>
</dbReference>
<organism evidence="7 8">
    <name type="scientific">Adiantum capillus-veneris</name>
    <name type="common">Maidenhair fern</name>
    <dbReference type="NCBI Taxonomy" id="13818"/>
    <lineage>
        <taxon>Eukaryota</taxon>
        <taxon>Viridiplantae</taxon>
        <taxon>Streptophyta</taxon>
        <taxon>Embryophyta</taxon>
        <taxon>Tracheophyta</taxon>
        <taxon>Polypodiopsida</taxon>
        <taxon>Polypodiidae</taxon>
        <taxon>Polypodiales</taxon>
        <taxon>Pteridineae</taxon>
        <taxon>Pteridaceae</taxon>
        <taxon>Vittarioideae</taxon>
        <taxon>Adiantum</taxon>
    </lineage>
</organism>
<evidence type="ECO:0000256" key="6">
    <source>
        <dbReference type="SAM" id="MobiDB-lite"/>
    </source>
</evidence>
<evidence type="ECO:0000313" key="7">
    <source>
        <dbReference type="EMBL" id="KAI5066329.1"/>
    </source>
</evidence>
<dbReference type="PANTHER" id="PTHR33109:SF3">
    <property type="entry name" value="EPIDERMAL PATTERNING FACTOR-LIKE PROTEIN"/>
    <property type="match status" value="1"/>
</dbReference>
<evidence type="ECO:0000256" key="5">
    <source>
        <dbReference type="ARBA" id="ARBA00023157"/>
    </source>
</evidence>
<sequence length="132" mass="14796">MQPKAAPNSCGKGFSSSSSTFPPKCHSSSVQQEKRILTRADDYHHDAVARREELVEAEYTKTVRTLRKRLGSRPPMCRDKCETCFPCEAVKMVPTPMIASTTASQHNMAHLDYSNYDPVGWKCKCGARIFNP</sequence>
<dbReference type="OrthoDB" id="1843021at2759"/>
<dbReference type="Proteomes" id="UP000886520">
    <property type="component" value="Chromosome 18"/>
</dbReference>
<dbReference type="InterPro" id="IPR039455">
    <property type="entry name" value="EPFL"/>
</dbReference>
<feature type="compositionally biased region" description="Low complexity" evidence="6">
    <location>
        <begin position="9"/>
        <end position="29"/>
    </location>
</feature>
<gene>
    <name evidence="7" type="ORF">GOP47_0018953</name>
</gene>
<accession>A0A9D4UFE8</accession>
<proteinExistence type="inferred from homology"/>
<evidence type="ECO:0000256" key="3">
    <source>
        <dbReference type="ARBA" id="ARBA00022525"/>
    </source>
</evidence>
<dbReference type="GO" id="GO:0005576">
    <property type="term" value="C:extracellular region"/>
    <property type="evidence" value="ECO:0007669"/>
    <property type="project" value="UniProtKB-SubCell"/>
</dbReference>
<keyword evidence="3" id="KW-0964">Secreted</keyword>
<dbReference type="EMBL" id="JABFUD020000018">
    <property type="protein sequence ID" value="KAI5066329.1"/>
    <property type="molecule type" value="Genomic_DNA"/>
</dbReference>
<reference evidence="7" key="1">
    <citation type="submission" date="2021-01" db="EMBL/GenBank/DDBJ databases">
        <title>Adiantum capillus-veneris genome.</title>
        <authorList>
            <person name="Fang Y."/>
            <person name="Liao Q."/>
        </authorList>
    </citation>
    <scope>NUCLEOTIDE SEQUENCE</scope>
    <source>
        <strain evidence="7">H3</strain>
        <tissue evidence="7">Leaf</tissue>
    </source>
</reference>
<evidence type="ECO:0000313" key="8">
    <source>
        <dbReference type="Proteomes" id="UP000886520"/>
    </source>
</evidence>
<comment type="subcellular location">
    <subcellularLocation>
        <location evidence="1">Secreted</location>
    </subcellularLocation>
</comment>
<keyword evidence="8" id="KW-1185">Reference proteome</keyword>
<dbReference type="AlphaFoldDB" id="A0A9D4UFE8"/>